<protein>
    <recommendedName>
        <fullName evidence="1">VWFA domain-containing protein</fullName>
    </recommendedName>
</protein>
<dbReference type="GO" id="GO:0004674">
    <property type="term" value="F:protein serine/threonine kinase activity"/>
    <property type="evidence" value="ECO:0007669"/>
    <property type="project" value="TreeGrafter"/>
</dbReference>
<dbReference type="EMBL" id="AGRW01000042">
    <property type="protein sequence ID" value="EIC02204.1"/>
    <property type="molecule type" value="Genomic_DNA"/>
</dbReference>
<gene>
    <name evidence="2" type="ORF">TresaDRAFT_2184</name>
</gene>
<dbReference type="AlphaFoldDB" id="H7EJT4"/>
<dbReference type="InterPro" id="IPR052969">
    <property type="entry name" value="Thr-specific_kinase-like"/>
</dbReference>
<name>H7EJT4_9SPIR</name>
<accession>H7EJT4</accession>
<feature type="domain" description="VWFA" evidence="1">
    <location>
        <begin position="262"/>
        <end position="417"/>
    </location>
</feature>
<evidence type="ECO:0000313" key="3">
    <source>
        <dbReference type="Proteomes" id="UP000003571"/>
    </source>
</evidence>
<reference evidence="2 3" key="1">
    <citation type="submission" date="2011-09" db="EMBL/GenBank/DDBJ databases">
        <title>The draft genome of Treponema saccharophilum DSM 2985.</title>
        <authorList>
            <consortium name="US DOE Joint Genome Institute (JGI-PGF)"/>
            <person name="Lucas S."/>
            <person name="Copeland A."/>
            <person name="Lapidus A."/>
            <person name="Glavina del Rio T."/>
            <person name="Dalin E."/>
            <person name="Tice H."/>
            <person name="Bruce D."/>
            <person name="Goodwin L."/>
            <person name="Pitluck S."/>
            <person name="Peters L."/>
            <person name="Kyrpides N."/>
            <person name="Mavromatis K."/>
            <person name="Ivanova N."/>
            <person name="Markowitz V."/>
            <person name="Cheng J.-F."/>
            <person name="Hugenholtz P."/>
            <person name="Woyke T."/>
            <person name="Wu D."/>
            <person name="Gronow S."/>
            <person name="Wellnitz S."/>
            <person name="Brambilla E."/>
            <person name="Klenk H.-P."/>
            <person name="Eisen J.A."/>
        </authorList>
    </citation>
    <scope>NUCLEOTIDE SEQUENCE [LARGE SCALE GENOMIC DNA]</scope>
    <source>
        <strain evidence="2 3">DSM 2985</strain>
    </source>
</reference>
<dbReference type="eggNOG" id="COG2304">
    <property type="taxonomic scope" value="Bacteria"/>
</dbReference>
<dbReference type="PANTHER" id="PTHR47763:SF1">
    <property type="entry name" value="DUF659 DOMAIN-CONTAINING PROTEIN"/>
    <property type="match status" value="1"/>
</dbReference>
<organism evidence="2 3">
    <name type="scientific">Treponema saccharophilum DSM 2985</name>
    <dbReference type="NCBI Taxonomy" id="907348"/>
    <lineage>
        <taxon>Bacteria</taxon>
        <taxon>Pseudomonadati</taxon>
        <taxon>Spirochaetota</taxon>
        <taxon>Spirochaetia</taxon>
        <taxon>Spirochaetales</taxon>
        <taxon>Treponemataceae</taxon>
        <taxon>Treponema</taxon>
    </lineage>
</organism>
<dbReference type="InterPro" id="IPR036465">
    <property type="entry name" value="vWFA_dom_sf"/>
</dbReference>
<dbReference type="PATRIC" id="fig|907348.3.peg.1131"/>
<dbReference type="GO" id="GO:0005737">
    <property type="term" value="C:cytoplasm"/>
    <property type="evidence" value="ECO:0007669"/>
    <property type="project" value="TreeGrafter"/>
</dbReference>
<dbReference type="Proteomes" id="UP000003571">
    <property type="component" value="Unassembled WGS sequence"/>
</dbReference>
<dbReference type="InterPro" id="IPR002035">
    <property type="entry name" value="VWF_A"/>
</dbReference>
<comment type="caution">
    <text evidence="2">The sequence shown here is derived from an EMBL/GenBank/DDBJ whole genome shotgun (WGS) entry which is preliminary data.</text>
</comment>
<evidence type="ECO:0000313" key="2">
    <source>
        <dbReference type="EMBL" id="EIC02204.1"/>
    </source>
</evidence>
<dbReference type="STRING" id="907348.TresaDRAFT_2184"/>
<dbReference type="SUPFAM" id="SSF53300">
    <property type="entry name" value="vWA-like"/>
    <property type="match status" value="1"/>
</dbReference>
<proteinExistence type="predicted"/>
<keyword evidence="3" id="KW-1185">Reference proteome</keyword>
<dbReference type="PROSITE" id="PS50234">
    <property type="entry name" value="VWFA"/>
    <property type="match status" value="1"/>
</dbReference>
<evidence type="ECO:0000259" key="1">
    <source>
        <dbReference type="PROSITE" id="PS50234"/>
    </source>
</evidence>
<dbReference type="Gene3D" id="3.40.50.410">
    <property type="entry name" value="von Willebrand factor, type A domain"/>
    <property type="match status" value="1"/>
</dbReference>
<dbReference type="CDD" id="cd00198">
    <property type="entry name" value="vWFA"/>
    <property type="match status" value="1"/>
</dbReference>
<dbReference type="PANTHER" id="PTHR47763">
    <property type="entry name" value="ALPHA-PROTEIN KINASE VWKA"/>
    <property type="match status" value="1"/>
</dbReference>
<sequence length="429" mass="48200">MGRSAEFRCMRTRLFSLLGLLFVCGIASAADLIVRVGDLRLEYVPESGAEGEGSGVQVDDKFSEISGFHLYIRKKADMESVLLCDTTKDPNGENDNYSYRATEYNPVNGDEVTYLNGKVLVSEYSKYRLADSTAESDEEFGEAFHIYIPKTLVYGYPWTRNGTVQIQKGTFINVRSFSKKYADYSGEFMDNPFMFDLHEPEPGALPPAYVPVLTDAYNPDAVASFNDIAEFSGGQMVVSDLDKLSDDVMDSIERISPKENIDIVFAIDATGSMKDDVKVLRDIWLPHLEKTLSREEVARESFGAVRFGLLLYRDYGDDFSYKKLPVKMFDFTDDIETFRKNMSRFVINGSEGGDLPEAVYEALFASLDFYSWRSGAQKKIILIGDAEPHPEPRGSKKYTKALVSKLSKSKGVVIDTIIVPDNKADRGRW</sequence>